<organism evidence="4 5">
    <name type="scientific">Mariniflexile fucanivorans</name>
    <dbReference type="NCBI Taxonomy" id="264023"/>
    <lineage>
        <taxon>Bacteria</taxon>
        <taxon>Pseudomonadati</taxon>
        <taxon>Bacteroidota</taxon>
        <taxon>Flavobacteriia</taxon>
        <taxon>Flavobacteriales</taxon>
        <taxon>Flavobacteriaceae</taxon>
        <taxon>Mariniflexile</taxon>
    </lineage>
</organism>
<dbReference type="InterPro" id="IPR027791">
    <property type="entry name" value="Galactosyl_T_C"/>
</dbReference>
<dbReference type="Pfam" id="PF00535">
    <property type="entry name" value="Glycos_transf_2"/>
    <property type="match status" value="1"/>
</dbReference>
<dbReference type="Pfam" id="PF02709">
    <property type="entry name" value="Glyco_transf_7C"/>
    <property type="match status" value="1"/>
</dbReference>
<feature type="domain" description="Glycosyltransferase 2-like" evidence="2">
    <location>
        <begin position="7"/>
        <end position="120"/>
    </location>
</feature>
<protein>
    <submittedName>
        <fullName evidence="4">GT2 family glycosyltransferase</fullName>
    </submittedName>
</protein>
<accession>A0A4R1RDE3</accession>
<dbReference type="PANTHER" id="PTHR43685:SF2">
    <property type="entry name" value="GLYCOSYLTRANSFERASE 2-LIKE DOMAIN-CONTAINING PROTEIN"/>
    <property type="match status" value="1"/>
</dbReference>
<keyword evidence="1 4" id="KW-0808">Transferase</keyword>
<proteinExistence type="predicted"/>
<dbReference type="GO" id="GO:0016740">
    <property type="term" value="F:transferase activity"/>
    <property type="evidence" value="ECO:0007669"/>
    <property type="project" value="UniProtKB-KW"/>
</dbReference>
<dbReference type="Proteomes" id="UP000295455">
    <property type="component" value="Unassembled WGS sequence"/>
</dbReference>
<dbReference type="InterPro" id="IPR050834">
    <property type="entry name" value="Glycosyltransf_2"/>
</dbReference>
<evidence type="ECO:0000259" key="3">
    <source>
        <dbReference type="Pfam" id="PF02709"/>
    </source>
</evidence>
<dbReference type="InterPro" id="IPR029044">
    <property type="entry name" value="Nucleotide-diphossugar_trans"/>
</dbReference>
<dbReference type="PANTHER" id="PTHR43685">
    <property type="entry name" value="GLYCOSYLTRANSFERASE"/>
    <property type="match status" value="1"/>
</dbReference>
<name>A0A4R1RDE3_9FLAO</name>
<dbReference type="EMBL" id="SLUP01000008">
    <property type="protein sequence ID" value="TCL63885.1"/>
    <property type="molecule type" value="Genomic_DNA"/>
</dbReference>
<comment type="caution">
    <text evidence="4">The sequence shown here is derived from an EMBL/GenBank/DDBJ whole genome shotgun (WGS) entry which is preliminary data.</text>
</comment>
<dbReference type="SUPFAM" id="SSF53448">
    <property type="entry name" value="Nucleotide-diphospho-sugar transferases"/>
    <property type="match status" value="1"/>
</dbReference>
<evidence type="ECO:0000313" key="4">
    <source>
        <dbReference type="EMBL" id="TCL63885.1"/>
    </source>
</evidence>
<evidence type="ECO:0000256" key="1">
    <source>
        <dbReference type="ARBA" id="ARBA00022679"/>
    </source>
</evidence>
<dbReference type="AlphaFoldDB" id="A0A4R1RDE3"/>
<dbReference type="Gene3D" id="3.90.550.10">
    <property type="entry name" value="Spore Coat Polysaccharide Biosynthesis Protein SpsA, Chain A"/>
    <property type="match status" value="1"/>
</dbReference>
<gene>
    <name evidence="4" type="ORF">EV196_10881</name>
</gene>
<evidence type="ECO:0000313" key="5">
    <source>
        <dbReference type="Proteomes" id="UP000295455"/>
    </source>
</evidence>
<feature type="domain" description="Galactosyltransferase C-terminal" evidence="3">
    <location>
        <begin position="131"/>
        <end position="196"/>
    </location>
</feature>
<reference evidence="4 5" key="1">
    <citation type="submission" date="2019-03" db="EMBL/GenBank/DDBJ databases">
        <title>Genomic Encyclopedia of Type Strains, Phase IV (KMG-IV): sequencing the most valuable type-strain genomes for metagenomic binning, comparative biology and taxonomic classification.</title>
        <authorList>
            <person name="Goeker M."/>
        </authorList>
    </citation>
    <scope>NUCLEOTIDE SEQUENCE [LARGE SCALE GENOMIC DNA]</scope>
    <source>
        <strain evidence="4 5">DSM 18792</strain>
    </source>
</reference>
<sequence length="354" mass="41577">MNNLITIVLTYRDRERSIVTKCLESLKNQTNKEFEVVLVDYGSKAAIDELVLAYTFVKLIKCKTEQQLWCKSRAINIVLKNCKTPYFFVGDMDMIYHPNFIETLQQLKQKQEAIYFQVGFLNGTESKKDVSFHDYSINFKSYEDATGMTFFKTEALKSIHGYDEFYNGWGGEDTDVHVRLKNAGYKVNFYTEKVLMLHQWHPKHYRIASDIMPFHPKLEQINHQYLEFTRQTNKTKANLNFDWGIYNESDYVTLENADFNFSLTNKEAEVKSFISNVLLAEKDKVIKVSITLDADYKSIKQTTKKLLQKKTISFLEMFAINKLLLECIINNLRDCAYQYQYNSNKQTIHLIIKL</sequence>
<dbReference type="RefSeq" id="WP_165876179.1">
    <property type="nucleotide sequence ID" value="NZ_OX156936.1"/>
</dbReference>
<dbReference type="InterPro" id="IPR001173">
    <property type="entry name" value="Glyco_trans_2-like"/>
</dbReference>
<evidence type="ECO:0000259" key="2">
    <source>
        <dbReference type="Pfam" id="PF00535"/>
    </source>
</evidence>
<keyword evidence="5" id="KW-1185">Reference proteome</keyword>